<evidence type="ECO:0000313" key="6">
    <source>
        <dbReference type="Proteomes" id="UP001428817"/>
    </source>
</evidence>
<feature type="domain" description="Aldehyde oxidase/xanthine dehydrogenase a/b hammerhead" evidence="4">
    <location>
        <begin position="25"/>
        <end position="140"/>
    </location>
</feature>
<dbReference type="Pfam" id="PF02738">
    <property type="entry name" value="MoCoBD_1"/>
    <property type="match status" value="1"/>
</dbReference>
<keyword evidence="6" id="KW-1185">Reference proteome</keyword>
<accession>A0ABP9PF34</accession>
<dbReference type="Proteomes" id="UP001428817">
    <property type="component" value="Unassembled WGS sequence"/>
</dbReference>
<dbReference type="InterPro" id="IPR046867">
    <property type="entry name" value="AldOxase/xan_DH_MoCoBD2"/>
</dbReference>
<dbReference type="PANTHER" id="PTHR11908">
    <property type="entry name" value="XANTHINE DEHYDROGENASE"/>
    <property type="match status" value="1"/>
</dbReference>
<feature type="region of interest" description="Disordered" evidence="3">
    <location>
        <begin position="796"/>
        <end position="827"/>
    </location>
</feature>
<keyword evidence="2" id="KW-0560">Oxidoreductase</keyword>
<organism evidence="5 6">
    <name type="scientific">Pseudonocardia eucalypti</name>
    <dbReference type="NCBI Taxonomy" id="648755"/>
    <lineage>
        <taxon>Bacteria</taxon>
        <taxon>Bacillati</taxon>
        <taxon>Actinomycetota</taxon>
        <taxon>Actinomycetes</taxon>
        <taxon>Pseudonocardiales</taxon>
        <taxon>Pseudonocardiaceae</taxon>
        <taxon>Pseudonocardia</taxon>
    </lineage>
</organism>
<protein>
    <submittedName>
        <fullName evidence="5">Molybdopterin-dependent oxidoreductase</fullName>
    </submittedName>
</protein>
<dbReference type="SUPFAM" id="SSF56003">
    <property type="entry name" value="Molybdenum cofactor-binding domain"/>
    <property type="match status" value="1"/>
</dbReference>
<dbReference type="RefSeq" id="WP_185058634.1">
    <property type="nucleotide sequence ID" value="NZ_BAABJP010000001.1"/>
</dbReference>
<keyword evidence="1" id="KW-0500">Molybdenum</keyword>
<evidence type="ECO:0000259" key="4">
    <source>
        <dbReference type="SMART" id="SM01008"/>
    </source>
</evidence>
<dbReference type="SUPFAM" id="SSF54665">
    <property type="entry name" value="CO dehydrogenase molybdoprotein N-domain-like"/>
    <property type="match status" value="1"/>
</dbReference>
<proteinExistence type="predicted"/>
<gene>
    <name evidence="5" type="ORF">GCM10023321_03640</name>
</gene>
<evidence type="ECO:0000256" key="1">
    <source>
        <dbReference type="ARBA" id="ARBA00022505"/>
    </source>
</evidence>
<sequence>MTTTAEPTTEVGRARTRKEDARLITGRTRWTDNLTLNGMLHICMVRSPLAHARITRIDTAAARNTPGVHAVYTGADLDAEQSALPCAWPINADDEPPRHVSIAVDTVRFAGEIVAIVVARSNAIARDAAEAVEVDYDPLAPVLDMEDALQADATLVHPQHGSNKWVTFPFDSVAAGATSGPTAEEAIAAAEADADSVVVTRKWRQQRLIPAFMEPRSVVVDPTAEQLTMWSSTQVPHVLRTMLGLTLGLPEHKLRVIAPDVGGGFGGKLQLTPEELLVTLVARRMNKPVKWTETRSESLLSAHHGRDQIQEITVAARKDGTLTALKIDITADMGAYFGLFTPAIPVFGAFIGPAIYKVPSYLFSCTDVFTNKTPTDAYRGAGRPEVTFAVERIMDELAVELGRDPLELREQNWIKNTEFPYTNAGGLTYDSGNYEAATAKAMQLFDYAGLRQEQERRRRDNDRVQLGIGVSVFTEMCGLAPSRLLGALGAGAGGWEHAAIRMLPTGKVEVVTGSSAHGQGHETAWSQIAADQLGVPFEDIEVLHGDTQVSPKGLDTYGSRSLPVGGTAVVKCAEKVVEKAKKVAAHLLEASEEDLEFATGKFSVKGTDKGVSIQEVALATFTSHNFPEGMEPSLDSEYTFDPENFSFPHGTHLAAMEVDTETGKTKLRHYVCVDDIGNVVNPLIVDGQVHGGLAQGIAQALYEEAAYDDQGTLVTGTFVDYTLPSAADLPSFTTARTETPATSNPLGVKGVGEAGTIASTPAIVNGVIDAVRHLGVRQIEMPCTSQRVWRAIQEAQGHATQETPIDVHSPGGGLGSVDPNEPQGEAQ</sequence>
<reference evidence="6" key="1">
    <citation type="journal article" date="2019" name="Int. J. Syst. Evol. Microbiol.">
        <title>The Global Catalogue of Microorganisms (GCM) 10K type strain sequencing project: providing services to taxonomists for standard genome sequencing and annotation.</title>
        <authorList>
            <consortium name="The Broad Institute Genomics Platform"/>
            <consortium name="The Broad Institute Genome Sequencing Center for Infectious Disease"/>
            <person name="Wu L."/>
            <person name="Ma J."/>
        </authorList>
    </citation>
    <scope>NUCLEOTIDE SEQUENCE [LARGE SCALE GENOMIC DNA]</scope>
    <source>
        <strain evidence="6">JCM 18303</strain>
    </source>
</reference>
<dbReference type="InterPro" id="IPR008274">
    <property type="entry name" value="AldOxase/xan_DH_MoCoBD1"/>
</dbReference>
<dbReference type="Pfam" id="PF20256">
    <property type="entry name" value="MoCoBD_2"/>
    <property type="match status" value="1"/>
</dbReference>
<evidence type="ECO:0000256" key="3">
    <source>
        <dbReference type="SAM" id="MobiDB-lite"/>
    </source>
</evidence>
<dbReference type="Pfam" id="PF01315">
    <property type="entry name" value="Ald_Xan_dh_C"/>
    <property type="match status" value="1"/>
</dbReference>
<dbReference type="Gene3D" id="3.90.1170.50">
    <property type="entry name" value="Aldehyde oxidase/xanthine dehydrogenase, a/b hammerhead"/>
    <property type="match status" value="1"/>
</dbReference>
<dbReference type="InterPro" id="IPR000674">
    <property type="entry name" value="Ald_Oxase/Xan_DH_a/b"/>
</dbReference>
<dbReference type="InterPro" id="IPR036856">
    <property type="entry name" value="Ald_Oxase/Xan_DH_a/b_sf"/>
</dbReference>
<dbReference type="PANTHER" id="PTHR11908:SF132">
    <property type="entry name" value="ALDEHYDE OXIDASE 1-RELATED"/>
    <property type="match status" value="1"/>
</dbReference>
<dbReference type="Gene3D" id="3.30.365.10">
    <property type="entry name" value="Aldehyde oxidase/xanthine dehydrogenase, molybdopterin binding domain"/>
    <property type="match status" value="4"/>
</dbReference>
<evidence type="ECO:0000256" key="2">
    <source>
        <dbReference type="ARBA" id="ARBA00023002"/>
    </source>
</evidence>
<dbReference type="InterPro" id="IPR037165">
    <property type="entry name" value="AldOxase/xan_DH_Mopterin-bd_sf"/>
</dbReference>
<dbReference type="InterPro" id="IPR016208">
    <property type="entry name" value="Ald_Oxase/xanthine_DH-like"/>
</dbReference>
<comment type="caution">
    <text evidence="5">The sequence shown here is derived from an EMBL/GenBank/DDBJ whole genome shotgun (WGS) entry which is preliminary data.</text>
</comment>
<dbReference type="SMART" id="SM01008">
    <property type="entry name" value="Ald_Xan_dh_C"/>
    <property type="match status" value="1"/>
</dbReference>
<evidence type="ECO:0000313" key="5">
    <source>
        <dbReference type="EMBL" id="GAA5145559.1"/>
    </source>
</evidence>
<name>A0ABP9PF34_9PSEU</name>
<dbReference type="EMBL" id="BAABJP010000001">
    <property type="protein sequence ID" value="GAA5145559.1"/>
    <property type="molecule type" value="Genomic_DNA"/>
</dbReference>